<dbReference type="InterPro" id="IPR031559">
    <property type="entry name" value="SMG1"/>
</dbReference>
<comment type="similarity">
    <text evidence="3">Belongs to the PI3/PI4-kinase family.</text>
</comment>
<feature type="compositionally biased region" description="Acidic residues" evidence="17">
    <location>
        <begin position="1502"/>
        <end position="1518"/>
    </location>
</feature>
<dbReference type="Gene3D" id="1.10.1070.11">
    <property type="entry name" value="Phosphatidylinositol 3-/4-kinase, catalytic domain"/>
    <property type="match status" value="1"/>
</dbReference>
<evidence type="ECO:0000256" key="8">
    <source>
        <dbReference type="ARBA" id="ARBA00022723"/>
    </source>
</evidence>
<evidence type="ECO:0000256" key="16">
    <source>
        <dbReference type="ARBA" id="ARBA00064141"/>
    </source>
</evidence>
<dbReference type="InterPro" id="IPR050517">
    <property type="entry name" value="DDR_Repair_Kinase"/>
</dbReference>
<comment type="cofactor">
    <cofactor evidence="1">
        <name>Mn(2+)</name>
        <dbReference type="ChEBI" id="CHEBI:29035"/>
    </cofactor>
</comment>
<accession>A0A9P1IA47</accession>
<dbReference type="InterPro" id="IPR003152">
    <property type="entry name" value="FATC_dom"/>
</dbReference>
<dbReference type="Gene3D" id="3.30.1010.10">
    <property type="entry name" value="Phosphatidylinositol 3-kinase Catalytic Subunit, Chain A, domain 4"/>
    <property type="match status" value="1"/>
</dbReference>
<dbReference type="PANTHER" id="PTHR11139">
    <property type="entry name" value="ATAXIA TELANGIECTASIA MUTATED ATM -RELATED"/>
    <property type="match status" value="1"/>
</dbReference>
<feature type="domain" description="PI3K/PI4K catalytic" evidence="18">
    <location>
        <begin position="1723"/>
        <end position="2072"/>
    </location>
</feature>
<sequence>MNSLKQDDIYWSIDVIHDKNTSPKNKKNALLIVLELLQEATQSEIQHGKWQQIIEDVCAPVFIRPERQDLRSISSKIIVLIGTVLFKKSEFEQFHQLISQIFSNILRKYEDSRAELLFIFSHIIGETSSHNSDILCEKHVELILQWILDIIPSANSVVYTNCVKTIIFISTVYTNIFESKFEEIMDILCCEAAKNLDSSKNFDFFLENFENFQGFFKDKPEIAENLASKLISQKDGDIKRRMMIVLILMKISQSRKTMLEINQAISQSSMKSSSNLSAFSPIFQELFIFCKDSEDIEEIEKNIELILAEPQLADEDFIDFLAKIVPHLPVQSPIKNRIIDLVFDENQGFFCTANCDMLLAGRHQLYKQISELISCLLTPKSLAYLQATFSAVRRIVLENIEQLRNATNIPSEISRWHESNLILLLSSLNSISCAKSSLIVMMGIKPSIFEFLIKELPLTEYWLIEKHPAVYHMILHILVQHLKSHEYYLAQSEYVQQGDSVGQTKREYAKIQLKTMEKILRFDAENMPRKIRILIISWISAFVSMAVEMNFGEDVYRKNEEWKELKSTMCFQSGLTWNSEGITSILSKLSTIMPWSENDEDKENRIMEKTKKASWKDAGIIWEAGDSRTYIRQSVNGKYQMSQETQQKHVPTTTFGPDEFTTVTNFLLKSIVPTTFRKGSYNWMDEMLDSMTNLCSIIGEKKKVEISEKFFEKWRWILAQTANFCIINKMKTPLGKPMETFNAFSVEINKLAKQVLTNRKSLNKTNENEPNPPQKLRYTIQWIRVRLLIELIDILDKMMCCAMYGGASFNLNDIPQLSRQFFTTNVQSCAEWLNRTYYSAMVVSFFNGNYALTIRFGWSALLVYQKRPKDEKTIGLAVQICCWMTRSMVFLGDSQSIRGMKNWMKNEFETEMAQNIYDAMELMAQNRYEMALFNFELILRNDQSIGETVKLIIHNCIIDILNRLRNWENIDYYKALLYGEEDSTVSEDFRSVELLTKFEKVEGKEKRHILGWNVRQKSMAIEAAFSQTMRKFEINDIKRDLSQMGALLLNSDTSCRLYSDISSTNMIVSYLVDKMNGFKPKSELTTSDLFENYEYDEGEKLTAVNKIVSWAKHLHTSRGISGDCYAEVVRLARKTDNRNLAIRIMMLSMKFGVSPWMSLENAKQDLKLTKNENLDMRTQKIIGVFATLANVFMVNFKNKQNMKMERAPAEYYGEFLSLNYEDRVDFVRKCDESMARVSLQLSEFFDQYHDHENYLIPHIGQTHLWAEIHQKRIDLGVNYRGFVGALLSISTEMCPELAKTHLKFAQWAYQLADVQYVKEMNTVYQHVMLHADPTINESLWKCLECSTLGQIETEIRKLISNPAEISNLLSPNGYYLNMWANVKEHRTKYLTLSASSYFQFIHASNGSLPYSKKEEITVATLRILDMLVKHGDILIEIIENGLNTTNVHVWKDILPQLFARLSHPSEHIRTTLVNLISRICAVSPHSVVFQVVSGAASHFTNEGDEEGENEEEQQEIQDDDRNKVRDCCEQLENRLSEQYPKLVEDVRKFIGELERINLLFEEKWAVVLGTMEHEMEKRIQLILQETNKTIKAKHLTQNEREEIIRKKTKLMTSQVFEVLDELYEKTCEKGAMTENEKGFQMVFKEVLQKAFLESKMNRMSPEKAWAPFKNLVSTFVHRSLKRGMQTFEIENISHYLATLNDSFVPMPGQDSIDFNNLVTISRVAKQVTILPTKTRPKKLAFIGSDGKSCTFLFKGREDLHLDERVMQFLRLCNIMLKSGKSRKVVEYQANDYAVIPLGPRSGLIKWVEGATPLFHIYRKWQIRDKAHRQAIQKNGETIGEIEKPSEMYHRMIRQAFHSNNIDSSIASDRSKWPSNILLEVYSNLIEKTPSDLLSRELWIQSGDATSWYRKSMRFGRSCSVMSMIGSVLGLGDRHLDNLLVDLQFGNIIHIDYNICFEKGKNLRIPETVPFRLTQNMMNALGPAKIDGVFRQSCYHVLETLRNGKQVLTMLLDAFVYDPLVDWTNHENITTSGISLALKLAVYGNEWKKKTNSSENNSMEMFKLRLTELKFDWENNREDLKSSIQMYSSAVIMRQDTQESSRLMLQAVTKHHSIMKCLRPLIRTISKTNSNFVNYYAIYKKYFNEPLLKAHAAMPNEIDKSICVQKFSIVLENIDRVFNGLLELTNPPKMARILDRNSTTQPPPPGLENVWLVKEDQVENVMARQIVKSVEKRLDGFVNNLNESMTPEKQADYLIAEATNPNNLSKMYEGWTSWV</sequence>
<dbReference type="InterPro" id="IPR039414">
    <property type="entry name" value="SMG1_PIKKc"/>
</dbReference>
<organism evidence="20 21">
    <name type="scientific">Caenorhabditis angaria</name>
    <dbReference type="NCBI Taxonomy" id="860376"/>
    <lineage>
        <taxon>Eukaryota</taxon>
        <taxon>Metazoa</taxon>
        <taxon>Ecdysozoa</taxon>
        <taxon>Nematoda</taxon>
        <taxon>Chromadorea</taxon>
        <taxon>Rhabditida</taxon>
        <taxon>Rhabditina</taxon>
        <taxon>Rhabditomorpha</taxon>
        <taxon>Rhabditoidea</taxon>
        <taxon>Rhabditidae</taxon>
        <taxon>Peloderinae</taxon>
        <taxon>Caenorhabditis</taxon>
    </lineage>
</organism>
<dbReference type="InterPro" id="IPR011009">
    <property type="entry name" value="Kinase-like_dom_sf"/>
</dbReference>
<dbReference type="SMART" id="SM01343">
    <property type="entry name" value="FATC"/>
    <property type="match status" value="1"/>
</dbReference>
<evidence type="ECO:0000256" key="5">
    <source>
        <dbReference type="ARBA" id="ARBA00022490"/>
    </source>
</evidence>
<evidence type="ECO:0000256" key="2">
    <source>
        <dbReference type="ARBA" id="ARBA00004496"/>
    </source>
</evidence>
<keyword evidence="8" id="KW-0479">Metal-binding</keyword>
<keyword evidence="21" id="KW-1185">Reference proteome</keyword>
<dbReference type="InterPro" id="IPR016024">
    <property type="entry name" value="ARM-type_fold"/>
</dbReference>
<proteinExistence type="inferred from homology"/>
<dbReference type="InterPro" id="IPR000403">
    <property type="entry name" value="PI3/4_kinase_cat_dom"/>
</dbReference>
<dbReference type="EMBL" id="CANHGI010000001">
    <property type="protein sequence ID" value="CAI5439540.1"/>
    <property type="molecule type" value="Genomic_DNA"/>
</dbReference>
<keyword evidence="5" id="KW-0963">Cytoplasm</keyword>
<keyword evidence="12" id="KW-0866">Nonsense-mediated mRNA decay</keyword>
<protein>
    <recommendedName>
        <fullName evidence="4">non-specific serine/threonine protein kinase</fullName>
        <ecNumber evidence="4">2.7.11.1</ecNumber>
    </recommendedName>
</protein>
<dbReference type="FunFam" id="3.30.1010.10:FF:000026">
    <property type="entry name" value="Serine/threonine-protein kinase smg-1"/>
    <property type="match status" value="1"/>
</dbReference>
<dbReference type="PANTHER" id="PTHR11139:SF119">
    <property type="entry name" value="SERINE_THREONINE-PROTEIN KINASE SMG1"/>
    <property type="match status" value="1"/>
</dbReference>
<evidence type="ECO:0000256" key="10">
    <source>
        <dbReference type="ARBA" id="ARBA00022777"/>
    </source>
</evidence>
<keyword evidence="7" id="KW-0808">Transferase</keyword>
<dbReference type="GO" id="GO:0031931">
    <property type="term" value="C:TORC1 complex"/>
    <property type="evidence" value="ECO:0007669"/>
    <property type="project" value="TreeGrafter"/>
</dbReference>
<dbReference type="Pfam" id="PF00454">
    <property type="entry name" value="PI3_PI4_kinase"/>
    <property type="match status" value="1"/>
</dbReference>
<keyword evidence="10" id="KW-0418">Kinase</keyword>
<dbReference type="GO" id="GO:0031932">
    <property type="term" value="C:TORC2 complex"/>
    <property type="evidence" value="ECO:0007669"/>
    <property type="project" value="TreeGrafter"/>
</dbReference>
<dbReference type="CDD" id="cd05170">
    <property type="entry name" value="PIKKc_SMG1"/>
    <property type="match status" value="1"/>
</dbReference>
<dbReference type="GO" id="GO:0005524">
    <property type="term" value="F:ATP binding"/>
    <property type="evidence" value="ECO:0007669"/>
    <property type="project" value="UniProtKB-KW"/>
</dbReference>
<gene>
    <name evidence="20" type="ORF">CAMP_LOCUS2177</name>
</gene>
<dbReference type="GO" id="GO:0004674">
    <property type="term" value="F:protein serine/threonine kinase activity"/>
    <property type="evidence" value="ECO:0007669"/>
    <property type="project" value="UniProtKB-KW"/>
</dbReference>
<evidence type="ECO:0000256" key="1">
    <source>
        <dbReference type="ARBA" id="ARBA00001936"/>
    </source>
</evidence>
<keyword evidence="11" id="KW-0067">ATP-binding</keyword>
<evidence type="ECO:0000259" key="18">
    <source>
        <dbReference type="PROSITE" id="PS50290"/>
    </source>
</evidence>
<comment type="caution">
    <text evidence="20">The sequence shown here is derived from an EMBL/GenBank/DDBJ whole genome shotgun (WGS) entry which is preliminary data.</text>
</comment>
<dbReference type="SUPFAM" id="SSF48371">
    <property type="entry name" value="ARM repeat"/>
    <property type="match status" value="1"/>
</dbReference>
<evidence type="ECO:0000256" key="7">
    <source>
        <dbReference type="ARBA" id="ARBA00022679"/>
    </source>
</evidence>
<dbReference type="GO" id="GO:0046872">
    <property type="term" value="F:metal ion binding"/>
    <property type="evidence" value="ECO:0007669"/>
    <property type="project" value="UniProtKB-KW"/>
</dbReference>
<dbReference type="GO" id="GO:0016242">
    <property type="term" value="P:negative regulation of macroautophagy"/>
    <property type="evidence" value="ECO:0007669"/>
    <property type="project" value="TreeGrafter"/>
</dbReference>
<comment type="catalytic activity">
    <reaction evidence="14">
        <text>L-threonyl-[protein] + ATP = O-phospho-L-threonyl-[protein] + ADP + H(+)</text>
        <dbReference type="Rhea" id="RHEA:46608"/>
        <dbReference type="Rhea" id="RHEA-COMP:11060"/>
        <dbReference type="Rhea" id="RHEA-COMP:11605"/>
        <dbReference type="ChEBI" id="CHEBI:15378"/>
        <dbReference type="ChEBI" id="CHEBI:30013"/>
        <dbReference type="ChEBI" id="CHEBI:30616"/>
        <dbReference type="ChEBI" id="CHEBI:61977"/>
        <dbReference type="ChEBI" id="CHEBI:456216"/>
        <dbReference type="EC" id="2.7.11.1"/>
    </reaction>
</comment>
<evidence type="ECO:0000256" key="6">
    <source>
        <dbReference type="ARBA" id="ARBA00022527"/>
    </source>
</evidence>
<dbReference type="Pfam" id="PF15785">
    <property type="entry name" value="SMG1"/>
    <property type="match status" value="2"/>
</dbReference>
<dbReference type="Pfam" id="PF02260">
    <property type="entry name" value="FATC"/>
    <property type="match status" value="1"/>
</dbReference>
<evidence type="ECO:0000256" key="9">
    <source>
        <dbReference type="ARBA" id="ARBA00022741"/>
    </source>
</evidence>
<dbReference type="GO" id="GO:0000184">
    <property type="term" value="P:nuclear-transcribed mRNA catabolic process, nonsense-mediated decay"/>
    <property type="evidence" value="ECO:0007669"/>
    <property type="project" value="UniProtKB-KW"/>
</dbReference>
<dbReference type="GO" id="GO:0031929">
    <property type="term" value="P:TOR signaling"/>
    <property type="evidence" value="ECO:0007669"/>
    <property type="project" value="TreeGrafter"/>
</dbReference>
<feature type="domain" description="FATC" evidence="19">
    <location>
        <begin position="2242"/>
        <end position="2274"/>
    </location>
</feature>
<name>A0A9P1IA47_9PELO</name>
<dbReference type="GO" id="GO:0005737">
    <property type="term" value="C:cytoplasm"/>
    <property type="evidence" value="ECO:0007669"/>
    <property type="project" value="UniProtKB-SubCell"/>
</dbReference>
<evidence type="ECO:0000256" key="3">
    <source>
        <dbReference type="ARBA" id="ARBA00011031"/>
    </source>
</evidence>
<dbReference type="EC" id="2.7.11.1" evidence="4"/>
<keyword evidence="13" id="KW-0464">Manganese</keyword>
<evidence type="ECO:0000313" key="20">
    <source>
        <dbReference type="EMBL" id="CAI5439540.1"/>
    </source>
</evidence>
<dbReference type="GO" id="GO:0005634">
    <property type="term" value="C:nucleus"/>
    <property type="evidence" value="ECO:0007669"/>
    <property type="project" value="TreeGrafter"/>
</dbReference>
<dbReference type="OrthoDB" id="10065496at2759"/>
<dbReference type="SMART" id="SM00146">
    <property type="entry name" value="PI3Kc"/>
    <property type="match status" value="1"/>
</dbReference>
<evidence type="ECO:0000256" key="17">
    <source>
        <dbReference type="SAM" id="MobiDB-lite"/>
    </source>
</evidence>
<evidence type="ECO:0000259" key="19">
    <source>
        <dbReference type="PROSITE" id="PS51190"/>
    </source>
</evidence>
<evidence type="ECO:0000256" key="12">
    <source>
        <dbReference type="ARBA" id="ARBA00023161"/>
    </source>
</evidence>
<evidence type="ECO:0000256" key="14">
    <source>
        <dbReference type="ARBA" id="ARBA00047899"/>
    </source>
</evidence>
<comment type="catalytic activity">
    <reaction evidence="15">
        <text>L-seryl-[protein] + ATP = O-phospho-L-seryl-[protein] + ADP + H(+)</text>
        <dbReference type="Rhea" id="RHEA:17989"/>
        <dbReference type="Rhea" id="RHEA-COMP:9863"/>
        <dbReference type="Rhea" id="RHEA-COMP:11604"/>
        <dbReference type="ChEBI" id="CHEBI:15378"/>
        <dbReference type="ChEBI" id="CHEBI:29999"/>
        <dbReference type="ChEBI" id="CHEBI:30616"/>
        <dbReference type="ChEBI" id="CHEBI:83421"/>
        <dbReference type="ChEBI" id="CHEBI:456216"/>
        <dbReference type="EC" id="2.7.11.1"/>
    </reaction>
</comment>
<reference evidence="20" key="1">
    <citation type="submission" date="2022-11" db="EMBL/GenBank/DDBJ databases">
        <authorList>
            <person name="Kikuchi T."/>
        </authorList>
    </citation>
    <scope>NUCLEOTIDE SEQUENCE</scope>
    <source>
        <strain evidence="20">PS1010</strain>
    </source>
</reference>
<evidence type="ECO:0000256" key="4">
    <source>
        <dbReference type="ARBA" id="ARBA00012513"/>
    </source>
</evidence>
<dbReference type="PROSITE" id="PS50290">
    <property type="entry name" value="PI3_4_KINASE_3"/>
    <property type="match status" value="1"/>
</dbReference>
<keyword evidence="9" id="KW-0547">Nucleotide-binding</keyword>
<dbReference type="Proteomes" id="UP001152747">
    <property type="component" value="Unassembled WGS sequence"/>
</dbReference>
<feature type="region of interest" description="Disordered" evidence="17">
    <location>
        <begin position="1499"/>
        <end position="1521"/>
    </location>
</feature>
<evidence type="ECO:0000256" key="15">
    <source>
        <dbReference type="ARBA" id="ARBA00048679"/>
    </source>
</evidence>
<keyword evidence="6" id="KW-0723">Serine/threonine-protein kinase</keyword>
<dbReference type="InterPro" id="IPR036940">
    <property type="entry name" value="PI3/4_kinase_cat_sf"/>
</dbReference>
<dbReference type="SUPFAM" id="SSF56112">
    <property type="entry name" value="Protein kinase-like (PK-like)"/>
    <property type="match status" value="1"/>
</dbReference>
<dbReference type="PROSITE" id="PS51190">
    <property type="entry name" value="FATC"/>
    <property type="match status" value="1"/>
</dbReference>
<evidence type="ECO:0000256" key="11">
    <source>
        <dbReference type="ARBA" id="ARBA00022840"/>
    </source>
</evidence>
<evidence type="ECO:0000256" key="13">
    <source>
        <dbReference type="ARBA" id="ARBA00023211"/>
    </source>
</evidence>
<comment type="subcellular location">
    <subcellularLocation>
        <location evidence="2">Cytoplasm</location>
    </subcellularLocation>
</comment>
<evidence type="ECO:0000313" key="21">
    <source>
        <dbReference type="Proteomes" id="UP001152747"/>
    </source>
</evidence>
<comment type="subunit">
    <text evidence="16">Component of a post-splicing multiprotein NMD complex.</text>
</comment>